<dbReference type="Proteomes" id="UP000397656">
    <property type="component" value="Chromosome 2"/>
</dbReference>
<dbReference type="SUPFAM" id="SSF56935">
    <property type="entry name" value="Porins"/>
    <property type="match status" value="1"/>
</dbReference>
<evidence type="ECO:0000256" key="1">
    <source>
        <dbReference type="SAM" id="MobiDB-lite"/>
    </source>
</evidence>
<proteinExistence type="predicted"/>
<dbReference type="Pfam" id="PF07642">
    <property type="entry name" value="BBP2"/>
    <property type="match status" value="1"/>
</dbReference>
<sequence length="400" mass="42564">MSAIPIAARADEQEPAATTDANPLPAAEAKAPPALQPASALTLSANPEPASFDAGGLGPIYLTGVLSGLGQVQSNALPSDRSRQFDIGNAQVFINKPDGLLQFFLQAGYYSIPVLGMPYIRTSDATPTFFGPVAQGYLKIAPTEDFSVVVGKLPTLIGAESTFSFQNMNVQRGLLWNQENAVNRGVQVNYAAGPLTLAASVNDGFYSKRYSWVSMSASYAFDSNNTLAVVAGGNTNHTDVSTAATPLFQNNQQIYNLTYTRTEGPWTFQPYLQYTRVPKLPEFGAKASASTYGGALLMSYDFGSDAAPALLRKAGFKLPVRLEYIGSTGSAADGAPNLLYGPGSTAWSLTVTPTYQYKRFFGRAEFSYVGARKTAPGLAFGSDGNSRSQVRGLLEFGLLL</sequence>
<dbReference type="InterPro" id="IPR011486">
    <property type="entry name" value="BBP2"/>
</dbReference>
<organism evidence="2 3">
    <name type="scientific">Cupriavidus basilensis</name>
    <dbReference type="NCBI Taxonomy" id="68895"/>
    <lineage>
        <taxon>Bacteria</taxon>
        <taxon>Pseudomonadati</taxon>
        <taxon>Pseudomonadota</taxon>
        <taxon>Betaproteobacteria</taxon>
        <taxon>Burkholderiales</taxon>
        <taxon>Burkholderiaceae</taxon>
        <taxon>Cupriavidus</taxon>
    </lineage>
</organism>
<dbReference type="EMBL" id="CP062804">
    <property type="protein sequence ID" value="QOT81463.1"/>
    <property type="molecule type" value="Genomic_DNA"/>
</dbReference>
<dbReference type="AlphaFoldDB" id="A0A643FPU0"/>
<protein>
    <submittedName>
        <fullName evidence="2">Porin</fullName>
    </submittedName>
</protein>
<accession>A0A643FPU0</accession>
<name>A0A643FPU0_9BURK</name>
<gene>
    <name evidence="2" type="ORF">F7R26_032420</name>
</gene>
<feature type="region of interest" description="Disordered" evidence="1">
    <location>
        <begin position="1"/>
        <end position="32"/>
    </location>
</feature>
<evidence type="ECO:0000313" key="2">
    <source>
        <dbReference type="EMBL" id="QOT81463.1"/>
    </source>
</evidence>
<evidence type="ECO:0000313" key="3">
    <source>
        <dbReference type="Proteomes" id="UP000397656"/>
    </source>
</evidence>
<feature type="compositionally biased region" description="Low complexity" evidence="1">
    <location>
        <begin position="21"/>
        <end position="32"/>
    </location>
</feature>
<reference evidence="2 3" key="1">
    <citation type="submission" date="2020-10" db="EMBL/GenBank/DDBJ databases">
        <title>Complete genome sequence of Cupriavidus basilensis CCUG 49340T.</title>
        <authorList>
            <person name="Salva-Serra F."/>
            <person name="Donoso R.A."/>
            <person name="Cho K.H."/>
            <person name="Yoo J.A."/>
            <person name="Lee K."/>
            <person name="Yoon S.-H."/>
            <person name="Perez-Pantoja D."/>
            <person name="Moore E.R.B."/>
        </authorList>
    </citation>
    <scope>NUCLEOTIDE SEQUENCE [LARGE SCALE GENOMIC DNA]</scope>
    <source>
        <strain evidence="3">CCUG 49340</strain>
    </source>
</reference>